<dbReference type="PATRIC" id="fig|1502.177.peg.3387"/>
<keyword evidence="1" id="KW-0614">Plasmid</keyword>
<proteinExistence type="predicted"/>
<name>A0A140GRD6_CLOPF</name>
<dbReference type="EMBL" id="CP013615">
    <property type="protein sequence ID" value="AMN31095.1"/>
    <property type="molecule type" value="Genomic_DNA"/>
</dbReference>
<dbReference type="AlphaFoldDB" id="A0A140GRD6"/>
<sequence>MYQSEEDFNGCLNSLHFLVLLMFDKSQKVLYIINEINKNKV</sequence>
<dbReference type="Proteomes" id="UP000070260">
    <property type="component" value="Plasmid pJFP838A"/>
</dbReference>
<evidence type="ECO:0000313" key="1">
    <source>
        <dbReference type="EMBL" id="AMN31095.1"/>
    </source>
</evidence>
<gene>
    <name evidence="1" type="ORF">JFP838_pA0179</name>
</gene>
<reference evidence="1 2" key="1">
    <citation type="journal article" date="2016" name="PLoS ONE">
        <title>Plasmid Characterization and Chromosome Analysis of Two netF+ Clostridium perfringens Isolates Associated with Foal and Canine Necrotizing Enteritis.</title>
        <authorList>
            <person name="Mehdizadeh Gohari I."/>
            <person name="Kropinski A.M."/>
            <person name="Weese S.J."/>
            <person name="Parreira V.R."/>
            <person name="Whitehead A.E."/>
            <person name="Boerlin P."/>
            <person name="Prescott J.F."/>
        </authorList>
    </citation>
    <scope>NUCLEOTIDE SEQUENCE [LARGE SCALE GENOMIC DNA]</scope>
    <source>
        <strain evidence="1 2">JP838</strain>
        <plasmid evidence="2">Plasmid pJFP838A</plasmid>
    </source>
</reference>
<geneLocation type="plasmid" evidence="1 2">
    <name>pJFP838A</name>
</geneLocation>
<evidence type="ECO:0000313" key="2">
    <source>
        <dbReference type="Proteomes" id="UP000070260"/>
    </source>
</evidence>
<protein>
    <submittedName>
        <fullName evidence="1">Uncharacterized protein</fullName>
    </submittedName>
</protein>
<organism evidence="1 2">
    <name type="scientific">Clostridium perfringens</name>
    <dbReference type="NCBI Taxonomy" id="1502"/>
    <lineage>
        <taxon>Bacteria</taxon>
        <taxon>Bacillati</taxon>
        <taxon>Bacillota</taxon>
        <taxon>Clostridia</taxon>
        <taxon>Eubacteriales</taxon>
        <taxon>Clostridiaceae</taxon>
        <taxon>Clostridium</taxon>
    </lineage>
</organism>
<accession>A0A140GRD6</accession>